<dbReference type="Gene3D" id="3.40.50.300">
    <property type="entry name" value="P-loop containing nucleotide triphosphate hydrolases"/>
    <property type="match status" value="1"/>
</dbReference>
<dbReference type="SUPFAM" id="SSF52540">
    <property type="entry name" value="P-loop containing nucleoside triphosphate hydrolases"/>
    <property type="match status" value="1"/>
</dbReference>
<sequence>MMGTRKNHNIGFSSSYDYSFKILLVGDSGVGKSSLLLTFISHHLFQDLSPTVGVDFKIRMLTVGGKRLKLTIWDTAGQERFGALTSSYYRGAHGIILVYDVTRRETFTNLSETWAKDIKSYSTNPECIKMLVGNKVDRDSERAVTREEGLAFAKEHNCLFLECSARTRENVQLCFKDLTLKILDVPSLVEKGSAVVKKPILKQKEVHKNGIQQRHNSWQDGVSGTNCAIRPNTNWTYEFQLKDQIGSFFYFPSLHYEKAGGAFGPIRINNRVRIQPPFAEPQGDFDLLIGDWYENSFKVIGDKLAHEGYNKTPNMMLMNGKGSYLDPKAKSNESFTINQGKTYRLRISNVGSEWSFNFRIQNHTMLLVETEGSYTNQITLNSLDVHVGQSYSVLVTADQDAADYYIVATAKMANSTQLKTLQVIGVLHYENSTKPANGPIPNGPDPFDVNFSISQARSIRWNLTTGAARPNPQGTFNVSNVTLSQTFFLQNSLNYKNGMINYAINNVSYATPKTPLKLADYYLNGAGVYELDKFPANVSLPEVVYGTFVVSGEHKGWLEIVFKNELQVMDSWHLDGFGFFVVGYGFGNWKPESRSTYNLHDPVVRSTVQVYPKGWTAVYVYLDNPGMWNLRSQKLKNWFLGQELYIRVYDSDPNPAKELIPPKNLLYCGIVQAPPPAPPPPPSPKPEPVPSPALEEVVVCPSKDLFHIVKGKRTKRLRLQSPNIPFSLTTSHDSLNACDIAIENSCNNNNNIDNDNRDDVACNDEGIACNDNNINNNNNNNNNEALSSAASSEVFINTFTEEEEETAKCLVLLSKGRDDHPPPRRLINNNNVDCFNEDLRLYPTKFNSKRYIETSTNSIDGTKAGIYVYECKTCNRTFSSFQALGGHRASHKKPKTLNTEFNKKSYFDFSDEDDYHLQHSPSTLYNKNKNTNNINKNLPNSSNKYSSSSPRIHECSYCGAEFASGQALGGHMRRHRGGTNVNSPYHLSNLSPATSIDQEFDNNNNIMKKQRDHELSLDLNNLPVHQDDPVVSLKQQDQEQTQRQLVDCHY</sequence>
<dbReference type="InterPro" id="IPR036236">
    <property type="entry name" value="Znf_C2H2_sf"/>
</dbReference>
<dbReference type="Gene3D" id="3.30.160.60">
    <property type="entry name" value="Classic Zinc Finger"/>
    <property type="match status" value="1"/>
</dbReference>
<dbReference type="SMART" id="SM00173">
    <property type="entry name" value="RAS"/>
    <property type="match status" value="1"/>
</dbReference>
<evidence type="ECO:0000256" key="6">
    <source>
        <dbReference type="ARBA" id="ARBA00022741"/>
    </source>
</evidence>
<comment type="similarity">
    <text evidence="3">Belongs to the multicopper oxidase family.</text>
</comment>
<feature type="region of interest" description="Disordered" evidence="14">
    <location>
        <begin position="923"/>
        <end position="947"/>
    </location>
</feature>
<dbReference type="InterPro" id="IPR001117">
    <property type="entry name" value="Cu-oxidase_2nd"/>
</dbReference>
<dbReference type="GO" id="GO:0003924">
    <property type="term" value="F:GTPase activity"/>
    <property type="evidence" value="ECO:0007669"/>
    <property type="project" value="InterPro"/>
</dbReference>
<comment type="caution">
    <text evidence="16">The sequence shown here is derived from an EMBL/GenBank/DDBJ whole genome shotgun (WGS) entry which is preliminary data.</text>
</comment>
<dbReference type="PROSITE" id="PS00028">
    <property type="entry name" value="ZINC_FINGER_C2H2_1"/>
    <property type="match status" value="2"/>
</dbReference>
<dbReference type="Pfam" id="PF07731">
    <property type="entry name" value="Cu-oxidase_2"/>
    <property type="match status" value="1"/>
</dbReference>
<feature type="domain" description="C2H2-type" evidence="15">
    <location>
        <begin position="869"/>
        <end position="896"/>
    </location>
</feature>
<dbReference type="SMART" id="SM00174">
    <property type="entry name" value="RHO"/>
    <property type="match status" value="1"/>
</dbReference>
<dbReference type="PROSITE" id="PS51421">
    <property type="entry name" value="RAS"/>
    <property type="match status" value="1"/>
</dbReference>
<keyword evidence="13" id="KW-0863">Zinc-finger</keyword>
<dbReference type="GO" id="GO:0005507">
    <property type="term" value="F:copper ion binding"/>
    <property type="evidence" value="ECO:0007669"/>
    <property type="project" value="InterPro"/>
</dbReference>
<dbReference type="SMART" id="SM00176">
    <property type="entry name" value="RAN"/>
    <property type="match status" value="1"/>
</dbReference>
<keyword evidence="13" id="KW-0862">Zinc</keyword>
<dbReference type="InterPro" id="IPR045087">
    <property type="entry name" value="Cu-oxidase_fam"/>
</dbReference>
<evidence type="ECO:0000256" key="7">
    <source>
        <dbReference type="ARBA" id="ARBA00022927"/>
    </source>
</evidence>
<keyword evidence="7" id="KW-0653">Protein transport</keyword>
<keyword evidence="4" id="KW-0813">Transport</keyword>
<feature type="compositionally biased region" description="Pro residues" evidence="14">
    <location>
        <begin position="673"/>
        <end position="691"/>
    </location>
</feature>
<evidence type="ECO:0000256" key="12">
    <source>
        <dbReference type="ARBA" id="ARBA00060176"/>
    </source>
</evidence>
<gene>
    <name evidence="16" type="ORF">H5410_054918</name>
</gene>
<accession>A0A9J5WIG7</accession>
<evidence type="ECO:0000256" key="5">
    <source>
        <dbReference type="ARBA" id="ARBA00022475"/>
    </source>
</evidence>
<keyword evidence="17" id="KW-1185">Reference proteome</keyword>
<organism evidence="16 17">
    <name type="scientific">Solanum commersonii</name>
    <name type="common">Commerson's wild potato</name>
    <name type="synonym">Commerson's nightshade</name>
    <dbReference type="NCBI Taxonomy" id="4109"/>
    <lineage>
        <taxon>Eukaryota</taxon>
        <taxon>Viridiplantae</taxon>
        <taxon>Streptophyta</taxon>
        <taxon>Embryophyta</taxon>
        <taxon>Tracheophyta</taxon>
        <taxon>Spermatophyta</taxon>
        <taxon>Magnoliopsida</taxon>
        <taxon>eudicotyledons</taxon>
        <taxon>Gunneridae</taxon>
        <taxon>Pentapetalae</taxon>
        <taxon>asterids</taxon>
        <taxon>lamiids</taxon>
        <taxon>Solanales</taxon>
        <taxon>Solanaceae</taxon>
        <taxon>Solanoideae</taxon>
        <taxon>Solaneae</taxon>
        <taxon>Solanum</taxon>
    </lineage>
</organism>
<feature type="domain" description="C2H2-type" evidence="15">
    <location>
        <begin position="953"/>
        <end position="980"/>
    </location>
</feature>
<comment type="function">
    <text evidence="12">Intracellular vesicle trafficking and protein transport.</text>
</comment>
<comment type="similarity">
    <text evidence="2">Belongs to the small GTPase superfamily. Rab family.</text>
</comment>
<evidence type="ECO:0000256" key="8">
    <source>
        <dbReference type="ARBA" id="ARBA00023136"/>
    </source>
</evidence>
<keyword evidence="9" id="KW-0325">Glycoprotein</keyword>
<evidence type="ECO:0000256" key="14">
    <source>
        <dbReference type="SAM" id="MobiDB-lite"/>
    </source>
</evidence>
<dbReference type="SUPFAM" id="SSF49503">
    <property type="entry name" value="Cupredoxins"/>
    <property type="match status" value="3"/>
</dbReference>
<evidence type="ECO:0000256" key="1">
    <source>
        <dbReference type="ARBA" id="ARBA00004342"/>
    </source>
</evidence>
<dbReference type="PANTHER" id="PTHR11709:SF409">
    <property type="entry name" value="MONOCOPPER OXIDASE-LIKE PROTEIN SKU5"/>
    <property type="match status" value="1"/>
</dbReference>
<protein>
    <recommendedName>
        <fullName evidence="15">C2H2-type domain-containing protein</fullName>
    </recommendedName>
</protein>
<evidence type="ECO:0000256" key="9">
    <source>
        <dbReference type="ARBA" id="ARBA00023180"/>
    </source>
</evidence>
<dbReference type="GO" id="GO:0015031">
    <property type="term" value="P:protein transport"/>
    <property type="evidence" value="ECO:0007669"/>
    <property type="project" value="UniProtKB-KW"/>
</dbReference>
<dbReference type="OrthoDB" id="2121828at2759"/>
<dbReference type="Pfam" id="PF07732">
    <property type="entry name" value="Cu-oxidase_3"/>
    <property type="match status" value="1"/>
</dbReference>
<keyword evidence="6" id="KW-0547">Nucleotide-binding</keyword>
<evidence type="ECO:0000256" key="13">
    <source>
        <dbReference type="PROSITE-ProRule" id="PRU00042"/>
    </source>
</evidence>
<dbReference type="GO" id="GO:0008270">
    <property type="term" value="F:zinc ion binding"/>
    <property type="evidence" value="ECO:0007669"/>
    <property type="project" value="UniProtKB-KW"/>
</dbReference>
<feature type="region of interest" description="Disordered" evidence="14">
    <location>
        <begin position="671"/>
        <end position="692"/>
    </location>
</feature>
<dbReference type="PROSITE" id="PS50157">
    <property type="entry name" value="ZINC_FINGER_C2H2_2"/>
    <property type="match status" value="2"/>
</dbReference>
<dbReference type="PROSITE" id="PS51420">
    <property type="entry name" value="RHO"/>
    <property type="match status" value="1"/>
</dbReference>
<feature type="compositionally biased region" description="Low complexity" evidence="14">
    <location>
        <begin position="926"/>
        <end position="947"/>
    </location>
</feature>
<dbReference type="GO" id="GO:0016491">
    <property type="term" value="F:oxidoreductase activity"/>
    <property type="evidence" value="ECO:0007669"/>
    <property type="project" value="InterPro"/>
</dbReference>
<dbReference type="Gene3D" id="2.60.40.420">
    <property type="entry name" value="Cupredoxins - blue copper proteins"/>
    <property type="match status" value="3"/>
</dbReference>
<dbReference type="Pfam" id="PF00071">
    <property type="entry name" value="Ras"/>
    <property type="match status" value="1"/>
</dbReference>
<dbReference type="FunFam" id="3.40.50.300:FF:000456">
    <property type="entry name" value="Ras-related protein RABC1"/>
    <property type="match status" value="1"/>
</dbReference>
<evidence type="ECO:0000259" key="15">
    <source>
        <dbReference type="PROSITE" id="PS50157"/>
    </source>
</evidence>
<dbReference type="SMART" id="SM00355">
    <property type="entry name" value="ZnF_C2H2"/>
    <property type="match status" value="2"/>
</dbReference>
<dbReference type="InterPro" id="IPR013087">
    <property type="entry name" value="Znf_C2H2_type"/>
</dbReference>
<dbReference type="InterPro" id="IPR008972">
    <property type="entry name" value="Cupredoxin"/>
</dbReference>
<reference evidence="16 17" key="1">
    <citation type="submission" date="2020-09" db="EMBL/GenBank/DDBJ databases">
        <title>De no assembly of potato wild relative species, Solanum commersonii.</title>
        <authorList>
            <person name="Cho K."/>
        </authorList>
    </citation>
    <scope>NUCLEOTIDE SEQUENCE [LARGE SCALE GENOMIC DNA]</scope>
    <source>
        <strain evidence="16">LZ3.2</strain>
        <tissue evidence="16">Leaf</tissue>
    </source>
</reference>
<evidence type="ECO:0000256" key="3">
    <source>
        <dbReference type="ARBA" id="ARBA00010609"/>
    </source>
</evidence>
<dbReference type="InterPro" id="IPR005225">
    <property type="entry name" value="Small_GTP-bd"/>
</dbReference>
<dbReference type="FunFam" id="2.60.40.420:FF:000045">
    <property type="entry name" value="Laccase 2"/>
    <property type="match status" value="1"/>
</dbReference>
<dbReference type="AlphaFoldDB" id="A0A9J5WIG7"/>
<dbReference type="PROSITE" id="PS51419">
    <property type="entry name" value="RAB"/>
    <property type="match status" value="1"/>
</dbReference>
<evidence type="ECO:0000313" key="17">
    <source>
        <dbReference type="Proteomes" id="UP000824120"/>
    </source>
</evidence>
<dbReference type="CDD" id="cd01863">
    <property type="entry name" value="Rab18"/>
    <property type="match status" value="1"/>
</dbReference>
<dbReference type="InterPro" id="IPR001806">
    <property type="entry name" value="Small_GTPase"/>
</dbReference>
<dbReference type="PANTHER" id="PTHR11709">
    <property type="entry name" value="MULTI-COPPER OXIDASE"/>
    <property type="match status" value="1"/>
</dbReference>
<evidence type="ECO:0000256" key="2">
    <source>
        <dbReference type="ARBA" id="ARBA00006270"/>
    </source>
</evidence>
<dbReference type="SMART" id="SM00175">
    <property type="entry name" value="RAB"/>
    <property type="match status" value="1"/>
</dbReference>
<dbReference type="NCBIfam" id="TIGR00231">
    <property type="entry name" value="small_GTP"/>
    <property type="match status" value="1"/>
</dbReference>
<dbReference type="GO" id="GO:0005525">
    <property type="term" value="F:GTP binding"/>
    <property type="evidence" value="ECO:0007669"/>
    <property type="project" value="InterPro"/>
</dbReference>
<dbReference type="GO" id="GO:0005886">
    <property type="term" value="C:plasma membrane"/>
    <property type="evidence" value="ECO:0007669"/>
    <property type="project" value="UniProtKB-SubCell"/>
</dbReference>
<dbReference type="Proteomes" id="UP000824120">
    <property type="component" value="Chromosome 11"/>
</dbReference>
<keyword evidence="8" id="KW-0472">Membrane</keyword>
<evidence type="ECO:0000256" key="11">
    <source>
        <dbReference type="ARBA" id="ARBA00023289"/>
    </source>
</evidence>
<name>A0A9J5WIG7_SOLCO</name>
<dbReference type="InterPro" id="IPR011706">
    <property type="entry name" value="Cu-oxidase_C"/>
</dbReference>
<evidence type="ECO:0000256" key="4">
    <source>
        <dbReference type="ARBA" id="ARBA00022448"/>
    </source>
</evidence>
<evidence type="ECO:0000313" key="16">
    <source>
        <dbReference type="EMBL" id="KAG5574784.1"/>
    </source>
</evidence>
<keyword evidence="10" id="KW-0449">Lipoprotein</keyword>
<dbReference type="Pfam" id="PF00394">
    <property type="entry name" value="Cu-oxidase"/>
    <property type="match status" value="1"/>
</dbReference>
<evidence type="ECO:0000256" key="10">
    <source>
        <dbReference type="ARBA" id="ARBA00023288"/>
    </source>
</evidence>
<keyword evidence="11" id="KW-0636">Prenylation</keyword>
<comment type="subcellular location">
    <subcellularLocation>
        <location evidence="1">Cell membrane</location>
        <topology evidence="1">Lipid-anchor</topology>
        <orientation evidence="1">Cytoplasmic side</orientation>
    </subcellularLocation>
</comment>
<dbReference type="EMBL" id="JACXVP010000011">
    <property type="protein sequence ID" value="KAG5574784.1"/>
    <property type="molecule type" value="Genomic_DNA"/>
</dbReference>
<keyword evidence="13" id="KW-0479">Metal-binding</keyword>
<dbReference type="PRINTS" id="PR00449">
    <property type="entry name" value="RASTRNSFRMNG"/>
</dbReference>
<dbReference type="Pfam" id="PF13912">
    <property type="entry name" value="zf-C2H2_6"/>
    <property type="match status" value="2"/>
</dbReference>
<dbReference type="SUPFAM" id="SSF57667">
    <property type="entry name" value="beta-beta-alpha zinc fingers"/>
    <property type="match status" value="1"/>
</dbReference>
<proteinExistence type="inferred from homology"/>
<dbReference type="InterPro" id="IPR011707">
    <property type="entry name" value="Cu-oxidase-like_N"/>
</dbReference>
<keyword evidence="5" id="KW-1003">Cell membrane</keyword>
<dbReference type="InterPro" id="IPR027417">
    <property type="entry name" value="P-loop_NTPase"/>
</dbReference>